<organism evidence="3">
    <name type="scientific">marine sediment metagenome</name>
    <dbReference type="NCBI Taxonomy" id="412755"/>
    <lineage>
        <taxon>unclassified sequences</taxon>
        <taxon>metagenomes</taxon>
        <taxon>ecological metagenomes</taxon>
    </lineage>
</organism>
<evidence type="ECO:0000313" key="3">
    <source>
        <dbReference type="EMBL" id="KKM88900.1"/>
    </source>
</evidence>
<dbReference type="SUPFAM" id="SSF56349">
    <property type="entry name" value="DNA breaking-rejoining enzymes"/>
    <property type="match status" value="1"/>
</dbReference>
<dbReference type="AlphaFoldDB" id="A0A0F9NJ89"/>
<comment type="caution">
    <text evidence="3">The sequence shown here is derived from an EMBL/GenBank/DDBJ whole genome shotgun (WGS) entry which is preliminary data.</text>
</comment>
<protein>
    <recommendedName>
        <fullName evidence="2">Tyr recombinase domain-containing protein</fullName>
    </recommendedName>
</protein>
<dbReference type="Pfam" id="PF00589">
    <property type="entry name" value="Phage_integrase"/>
    <property type="match status" value="1"/>
</dbReference>
<evidence type="ECO:0000259" key="2">
    <source>
        <dbReference type="PROSITE" id="PS51898"/>
    </source>
</evidence>
<feature type="domain" description="Tyr recombinase" evidence="2">
    <location>
        <begin position="1"/>
        <end position="155"/>
    </location>
</feature>
<keyword evidence="1" id="KW-0233">DNA recombination</keyword>
<dbReference type="GO" id="GO:0006310">
    <property type="term" value="P:DNA recombination"/>
    <property type="evidence" value="ECO:0007669"/>
    <property type="project" value="UniProtKB-KW"/>
</dbReference>
<proteinExistence type="predicted"/>
<dbReference type="InterPro" id="IPR011010">
    <property type="entry name" value="DNA_brk_join_enz"/>
</dbReference>
<accession>A0A0F9NJ89</accession>
<dbReference type="EMBL" id="LAZR01006898">
    <property type="protein sequence ID" value="KKM88900.1"/>
    <property type="molecule type" value="Genomic_DNA"/>
</dbReference>
<name>A0A0F9NJ89_9ZZZZ</name>
<dbReference type="InterPro" id="IPR013762">
    <property type="entry name" value="Integrase-like_cat_sf"/>
</dbReference>
<dbReference type="GO" id="GO:0003677">
    <property type="term" value="F:DNA binding"/>
    <property type="evidence" value="ECO:0007669"/>
    <property type="project" value="InterPro"/>
</dbReference>
<reference evidence="3" key="1">
    <citation type="journal article" date="2015" name="Nature">
        <title>Complex archaea that bridge the gap between prokaryotes and eukaryotes.</title>
        <authorList>
            <person name="Spang A."/>
            <person name="Saw J.H."/>
            <person name="Jorgensen S.L."/>
            <person name="Zaremba-Niedzwiedzka K."/>
            <person name="Martijn J."/>
            <person name="Lind A.E."/>
            <person name="van Eijk R."/>
            <person name="Schleper C."/>
            <person name="Guy L."/>
            <person name="Ettema T.J."/>
        </authorList>
    </citation>
    <scope>NUCLEOTIDE SEQUENCE</scope>
</reference>
<dbReference type="PROSITE" id="PS51898">
    <property type="entry name" value="TYR_RECOMBINASE"/>
    <property type="match status" value="1"/>
</dbReference>
<sequence>MELTDLTPELYERIELAASNLRDKLLIRFLGRLGCRVSEALGVEVPDVNFTREIVIVAKTSTYYHRLVPVDRETLIMLRAFFNVGGPVSKKGKTLIFGINRHRAWQIVKECAERANLPKLENRETGLMHNISPALLREIFAPPKYQIARKKMETD</sequence>
<dbReference type="Gene3D" id="1.10.443.10">
    <property type="entry name" value="Intergrase catalytic core"/>
    <property type="match status" value="1"/>
</dbReference>
<gene>
    <name evidence="3" type="ORF">LCGC14_1254070</name>
</gene>
<evidence type="ECO:0000256" key="1">
    <source>
        <dbReference type="ARBA" id="ARBA00023172"/>
    </source>
</evidence>
<dbReference type="GO" id="GO:0015074">
    <property type="term" value="P:DNA integration"/>
    <property type="evidence" value="ECO:0007669"/>
    <property type="project" value="InterPro"/>
</dbReference>
<dbReference type="InterPro" id="IPR002104">
    <property type="entry name" value="Integrase_catalytic"/>
</dbReference>